<feature type="signal peptide" evidence="8">
    <location>
        <begin position="1"/>
        <end position="20"/>
    </location>
</feature>
<dbReference type="Proteomes" id="UP000636709">
    <property type="component" value="Unassembled WGS sequence"/>
</dbReference>
<keyword evidence="11" id="KW-1185">Reference proteome</keyword>
<evidence type="ECO:0000256" key="1">
    <source>
        <dbReference type="ARBA" id="ARBA00004236"/>
    </source>
</evidence>
<comment type="subcellular location">
    <subcellularLocation>
        <location evidence="1">Cell membrane</location>
    </subcellularLocation>
</comment>
<keyword evidence="6" id="KW-0325">Glycoprotein</keyword>
<feature type="domain" description="COBRA C-terminal" evidence="9">
    <location>
        <begin position="338"/>
        <end position="399"/>
    </location>
</feature>
<evidence type="ECO:0000256" key="6">
    <source>
        <dbReference type="ARBA" id="ARBA00023180"/>
    </source>
</evidence>
<dbReference type="PANTHER" id="PTHR31052">
    <property type="entry name" value="COBRA-LIKE PROTEIN 7"/>
    <property type="match status" value="1"/>
</dbReference>
<reference evidence="10" key="1">
    <citation type="submission" date="2020-07" db="EMBL/GenBank/DDBJ databases">
        <title>Genome sequence and genetic diversity analysis of an under-domesticated orphan crop, white fonio (Digitaria exilis).</title>
        <authorList>
            <person name="Bennetzen J.L."/>
            <person name="Chen S."/>
            <person name="Ma X."/>
            <person name="Wang X."/>
            <person name="Yssel A.E.J."/>
            <person name="Chaluvadi S.R."/>
            <person name="Johnson M."/>
            <person name="Gangashetty P."/>
            <person name="Hamidou F."/>
            <person name="Sanogo M.D."/>
            <person name="Zwaenepoel A."/>
            <person name="Wallace J."/>
            <person name="Van De Peer Y."/>
            <person name="Van Deynze A."/>
        </authorList>
    </citation>
    <scope>NUCLEOTIDE SEQUENCE</scope>
    <source>
        <tissue evidence="10">Leaves</tissue>
    </source>
</reference>
<keyword evidence="4 8" id="KW-0732">Signal</keyword>
<dbReference type="Pfam" id="PF25079">
    <property type="entry name" value="COB_C"/>
    <property type="match status" value="1"/>
</dbReference>
<protein>
    <recommendedName>
        <fullName evidence="9">COBRA C-terminal domain-containing protein</fullName>
    </recommendedName>
</protein>
<proteinExistence type="inferred from homology"/>
<dbReference type="PANTHER" id="PTHR31052:SF34">
    <property type="entry name" value="OS07G0690900 PROTEIN"/>
    <property type="match status" value="1"/>
</dbReference>
<comment type="similarity">
    <text evidence="2">Belongs to the COBRA family.</text>
</comment>
<dbReference type="AlphaFoldDB" id="A0A835ED82"/>
<evidence type="ECO:0000256" key="4">
    <source>
        <dbReference type="ARBA" id="ARBA00022729"/>
    </source>
</evidence>
<dbReference type="Pfam" id="PF04833">
    <property type="entry name" value="COBRA"/>
    <property type="match status" value="1"/>
</dbReference>
<dbReference type="InterPro" id="IPR056900">
    <property type="entry name" value="COB_C"/>
</dbReference>
<dbReference type="EMBL" id="JACEFO010002119">
    <property type="protein sequence ID" value="KAF8680736.1"/>
    <property type="molecule type" value="Genomic_DNA"/>
</dbReference>
<dbReference type="OrthoDB" id="2014623at2759"/>
<evidence type="ECO:0000256" key="3">
    <source>
        <dbReference type="ARBA" id="ARBA00022475"/>
    </source>
</evidence>
<evidence type="ECO:0000256" key="5">
    <source>
        <dbReference type="ARBA" id="ARBA00023136"/>
    </source>
</evidence>
<evidence type="ECO:0000313" key="10">
    <source>
        <dbReference type="EMBL" id="KAF8680736.1"/>
    </source>
</evidence>
<keyword evidence="3" id="KW-1003">Cell membrane</keyword>
<sequence>MASVAAVLLLLLVVAQRSLAQQQQPEDAGGCNGILVTYTPEGRDKIRPFVPNDDRDSQPYAFRANATVRNSGTHPLRSWALLLTFVHGEILVSVDGAVLTSGADLPYSTSTANGTATSLTGYPQTDLLTPIATAGDLAKIQATVGIVGTVFAGPEPFEPLPSAVSLADPSYACPPATNNSRSLTTCCVSAGSNNNNATDDEQARRRVVAGDQLVITYDVMQAYESTYLALVTLDNGAPLARLDGWQLSWEWQRREFIRSAFQMEVYKMPPDLNRSTLHPPASFKVRGSSPLNPDYACVQPVPVTPSEFPDPSGLASTTLAVASWQAVCNITTPSSPPSCCVSFSAFYNESVVPCRTCACGCPKPAVSAAASCSTTAPAMLMPSERRGKEAVSWADQKGLGDQHQRRRLPGAGQAAVRPILHQEDDEHRRRQRRRLPGQGLLQRRRVRHAAQDPKPRDKDDHRPLVARCLGSALPALALMFASFCLLPWYRIHSSDT</sequence>
<feature type="compositionally biased region" description="Basic and acidic residues" evidence="7">
    <location>
        <begin position="449"/>
        <end position="462"/>
    </location>
</feature>
<gene>
    <name evidence="10" type="ORF">HU200_045578</name>
</gene>
<comment type="caution">
    <text evidence="10">The sequence shown here is derived from an EMBL/GenBank/DDBJ whole genome shotgun (WGS) entry which is preliminary data.</text>
</comment>
<accession>A0A835ED82</accession>
<feature type="chain" id="PRO_5032407231" description="COBRA C-terminal domain-containing protein" evidence="8">
    <location>
        <begin position="21"/>
        <end position="496"/>
    </location>
</feature>
<evidence type="ECO:0000256" key="7">
    <source>
        <dbReference type="SAM" id="MobiDB-lite"/>
    </source>
</evidence>
<feature type="region of interest" description="Disordered" evidence="7">
    <location>
        <begin position="383"/>
        <end position="462"/>
    </location>
</feature>
<evidence type="ECO:0000313" key="11">
    <source>
        <dbReference type="Proteomes" id="UP000636709"/>
    </source>
</evidence>
<organism evidence="10 11">
    <name type="scientific">Digitaria exilis</name>
    <dbReference type="NCBI Taxonomy" id="1010633"/>
    <lineage>
        <taxon>Eukaryota</taxon>
        <taxon>Viridiplantae</taxon>
        <taxon>Streptophyta</taxon>
        <taxon>Embryophyta</taxon>
        <taxon>Tracheophyta</taxon>
        <taxon>Spermatophyta</taxon>
        <taxon>Magnoliopsida</taxon>
        <taxon>Liliopsida</taxon>
        <taxon>Poales</taxon>
        <taxon>Poaceae</taxon>
        <taxon>PACMAD clade</taxon>
        <taxon>Panicoideae</taxon>
        <taxon>Panicodae</taxon>
        <taxon>Paniceae</taxon>
        <taxon>Anthephorinae</taxon>
        <taxon>Digitaria</taxon>
    </lineage>
</organism>
<dbReference type="InterPro" id="IPR006918">
    <property type="entry name" value="COBRA_pln"/>
</dbReference>
<dbReference type="GO" id="GO:0010215">
    <property type="term" value="P:cellulose microfibril organization"/>
    <property type="evidence" value="ECO:0007669"/>
    <property type="project" value="InterPro"/>
</dbReference>
<keyword evidence="5" id="KW-0472">Membrane</keyword>
<name>A0A835ED82_9POAL</name>
<evidence type="ECO:0000256" key="8">
    <source>
        <dbReference type="SAM" id="SignalP"/>
    </source>
</evidence>
<evidence type="ECO:0000256" key="2">
    <source>
        <dbReference type="ARBA" id="ARBA00005507"/>
    </source>
</evidence>
<evidence type="ECO:0000259" key="9">
    <source>
        <dbReference type="Pfam" id="PF25079"/>
    </source>
</evidence>
<dbReference type="GO" id="GO:0005886">
    <property type="term" value="C:plasma membrane"/>
    <property type="evidence" value="ECO:0007669"/>
    <property type="project" value="UniProtKB-SubCell"/>
</dbReference>